<evidence type="ECO:0000313" key="8">
    <source>
        <dbReference type="Proteomes" id="UP001652628"/>
    </source>
</evidence>
<evidence type="ECO:0000256" key="6">
    <source>
        <dbReference type="SAM" id="Phobius"/>
    </source>
</evidence>
<dbReference type="InterPro" id="IPR007667">
    <property type="entry name" value="Hypoxia_induced_domain"/>
</dbReference>
<evidence type="ECO:0000256" key="1">
    <source>
        <dbReference type="ARBA" id="ARBA00004325"/>
    </source>
</evidence>
<dbReference type="Pfam" id="PF04588">
    <property type="entry name" value="HIG_1_N"/>
    <property type="match status" value="1"/>
</dbReference>
<evidence type="ECO:0000256" key="5">
    <source>
        <dbReference type="ARBA" id="ARBA00023136"/>
    </source>
</evidence>
<evidence type="ECO:0000256" key="3">
    <source>
        <dbReference type="ARBA" id="ARBA00022989"/>
    </source>
</evidence>
<dbReference type="RefSeq" id="XP_065721644.2">
    <property type="nucleotide sequence ID" value="XM_065865572.2"/>
</dbReference>
<comment type="subcellular location">
    <subcellularLocation>
        <location evidence="1">Mitochondrion membrane</location>
    </subcellularLocation>
</comment>
<name>A0AB40DBK1_DROSZ</name>
<sequence length="101" mass="10836">MSSKSLFDSEEDAAQANKLARKAKESPFMLVGIAGFVAAGVIGAYKYRNRGTMSTSVFLMQLRVAAQGTVVGCLTVGLAYSMAKEYLFDKAPKENTKSLSN</sequence>
<keyword evidence="3 6" id="KW-1133">Transmembrane helix</keyword>
<dbReference type="Proteomes" id="UP001652628">
    <property type="component" value="Chromosome 3"/>
</dbReference>
<keyword evidence="2 6" id="KW-0812">Transmembrane</keyword>
<dbReference type="GeneID" id="108006049"/>
<keyword evidence="4" id="KW-0496">Mitochondrion</keyword>
<accession>A0AB40DBK1</accession>
<dbReference type="PANTHER" id="PTHR12297">
    <property type="entry name" value="HYPOXIA-INDUCBILE GENE 1 HIG1 -RELATED"/>
    <property type="match status" value="1"/>
</dbReference>
<protein>
    <submittedName>
        <fullName evidence="9">HIG1 domain family member 1A, mitochondrial</fullName>
    </submittedName>
</protein>
<keyword evidence="5 6" id="KW-0472">Membrane</keyword>
<proteinExistence type="predicted"/>
<dbReference type="GO" id="GO:0097250">
    <property type="term" value="P:mitochondrial respirasome assembly"/>
    <property type="evidence" value="ECO:0007669"/>
    <property type="project" value="TreeGrafter"/>
</dbReference>
<dbReference type="Gene3D" id="6.10.140.1320">
    <property type="match status" value="1"/>
</dbReference>
<evidence type="ECO:0000313" key="9">
    <source>
        <dbReference type="RefSeq" id="XP_065721644.2"/>
    </source>
</evidence>
<evidence type="ECO:0000259" key="7">
    <source>
        <dbReference type="PROSITE" id="PS51503"/>
    </source>
</evidence>
<reference evidence="9" key="1">
    <citation type="submission" date="2025-08" db="UniProtKB">
        <authorList>
            <consortium name="RefSeq"/>
        </authorList>
    </citation>
    <scope>IDENTIFICATION</scope>
</reference>
<feature type="transmembrane region" description="Helical" evidence="6">
    <location>
        <begin position="28"/>
        <end position="45"/>
    </location>
</feature>
<dbReference type="AlphaFoldDB" id="A0AB40DBK1"/>
<evidence type="ECO:0000256" key="2">
    <source>
        <dbReference type="ARBA" id="ARBA00022692"/>
    </source>
</evidence>
<organism evidence="8 9">
    <name type="scientific">Drosophila suzukii</name>
    <name type="common">Spotted-wing drosophila fruit fly</name>
    <dbReference type="NCBI Taxonomy" id="28584"/>
    <lineage>
        <taxon>Eukaryota</taxon>
        <taxon>Metazoa</taxon>
        <taxon>Ecdysozoa</taxon>
        <taxon>Arthropoda</taxon>
        <taxon>Hexapoda</taxon>
        <taxon>Insecta</taxon>
        <taxon>Pterygota</taxon>
        <taxon>Neoptera</taxon>
        <taxon>Endopterygota</taxon>
        <taxon>Diptera</taxon>
        <taxon>Brachycera</taxon>
        <taxon>Muscomorpha</taxon>
        <taxon>Ephydroidea</taxon>
        <taxon>Drosophilidae</taxon>
        <taxon>Drosophila</taxon>
        <taxon>Sophophora</taxon>
    </lineage>
</organism>
<evidence type="ECO:0000256" key="4">
    <source>
        <dbReference type="ARBA" id="ARBA00023128"/>
    </source>
</evidence>
<dbReference type="PANTHER" id="PTHR12297:SF3">
    <property type="entry name" value="HIG1 DOMAIN FAMILY MEMBER 1A"/>
    <property type="match status" value="1"/>
</dbReference>
<keyword evidence="8" id="KW-1185">Reference proteome</keyword>
<dbReference type="PROSITE" id="PS51503">
    <property type="entry name" value="HIG1"/>
    <property type="match status" value="1"/>
</dbReference>
<dbReference type="InterPro" id="IPR050355">
    <property type="entry name" value="RCF1"/>
</dbReference>
<gene>
    <name evidence="9" type="primary">LOC108006049</name>
</gene>
<feature type="transmembrane region" description="Helical" evidence="6">
    <location>
        <begin position="65"/>
        <end position="83"/>
    </location>
</feature>
<dbReference type="GO" id="GO:0031966">
    <property type="term" value="C:mitochondrial membrane"/>
    <property type="evidence" value="ECO:0007669"/>
    <property type="project" value="UniProtKB-SubCell"/>
</dbReference>
<feature type="domain" description="HIG1" evidence="7">
    <location>
        <begin position="1"/>
        <end position="92"/>
    </location>
</feature>